<evidence type="ECO:0000256" key="2">
    <source>
        <dbReference type="ARBA" id="ARBA00023002"/>
    </source>
</evidence>
<dbReference type="InterPro" id="IPR006140">
    <property type="entry name" value="D-isomer_DH_NAD-bd"/>
</dbReference>
<proteinExistence type="inferred from homology"/>
<dbReference type="Pfam" id="PF00389">
    <property type="entry name" value="2-Hacid_dh"/>
    <property type="match status" value="1"/>
</dbReference>
<dbReference type="Gene3D" id="3.40.50.720">
    <property type="entry name" value="NAD(P)-binding Rossmann-like Domain"/>
    <property type="match status" value="2"/>
</dbReference>
<accession>M0LXP9</accession>
<evidence type="ECO:0000256" key="3">
    <source>
        <dbReference type="ARBA" id="ARBA00023027"/>
    </source>
</evidence>
<dbReference type="GO" id="GO:0016616">
    <property type="term" value="F:oxidoreductase activity, acting on the CH-OH group of donors, NAD or NADP as acceptor"/>
    <property type="evidence" value="ECO:0007669"/>
    <property type="project" value="InterPro"/>
</dbReference>
<gene>
    <name evidence="7" type="ORF">C447_09432</name>
</gene>
<dbReference type="PANTHER" id="PTHR42789:SF1">
    <property type="entry name" value="D-ISOMER SPECIFIC 2-HYDROXYACID DEHYDROGENASE FAMILY PROTEIN (AFU_ORTHOLOGUE AFUA_6G10090)"/>
    <property type="match status" value="1"/>
</dbReference>
<protein>
    <submittedName>
        <fullName evidence="7">D-3-phosphoglycerate dehydrogenase</fullName>
    </submittedName>
</protein>
<dbReference type="OrthoDB" id="34275at2157"/>
<dbReference type="AlphaFoldDB" id="M0LXP9"/>
<dbReference type="SUPFAM" id="SSF52283">
    <property type="entry name" value="Formate/glycerate dehydrogenase catalytic domain-like"/>
    <property type="match status" value="1"/>
</dbReference>
<evidence type="ECO:0000256" key="1">
    <source>
        <dbReference type="ARBA" id="ARBA00005854"/>
    </source>
</evidence>
<dbReference type="SUPFAM" id="SSF51735">
    <property type="entry name" value="NAD(P)-binding Rossmann-fold domains"/>
    <property type="match status" value="1"/>
</dbReference>
<dbReference type="CDD" id="cd12173">
    <property type="entry name" value="PGDH_4"/>
    <property type="match status" value="1"/>
</dbReference>
<evidence type="ECO:0000256" key="4">
    <source>
        <dbReference type="RuleBase" id="RU003719"/>
    </source>
</evidence>
<keyword evidence="2 4" id="KW-0560">Oxidoreductase</keyword>
<dbReference type="RefSeq" id="WP_007693229.1">
    <property type="nucleotide sequence ID" value="NZ_AJRK01000426.1"/>
</dbReference>
<dbReference type="PATRIC" id="fig|1132509.6.peg.2126"/>
<dbReference type="InterPro" id="IPR050857">
    <property type="entry name" value="D-2-hydroxyacid_DH"/>
</dbReference>
<dbReference type="Pfam" id="PF02826">
    <property type="entry name" value="2-Hacid_dh_C"/>
    <property type="match status" value="1"/>
</dbReference>
<dbReference type="GO" id="GO:0051287">
    <property type="term" value="F:NAD binding"/>
    <property type="evidence" value="ECO:0007669"/>
    <property type="project" value="InterPro"/>
</dbReference>
<feature type="domain" description="D-isomer specific 2-hydroxyacid dehydrogenase NAD-binding" evidence="6">
    <location>
        <begin position="108"/>
        <end position="283"/>
    </location>
</feature>
<reference evidence="7 8" key="1">
    <citation type="journal article" date="2014" name="PLoS Genet.">
        <title>Phylogenetically driven sequencing of extremely halophilic archaea reveals strategies for static and dynamic osmo-response.</title>
        <authorList>
            <person name="Becker E.A."/>
            <person name="Seitzer P.M."/>
            <person name="Tritt A."/>
            <person name="Larsen D."/>
            <person name="Krusor M."/>
            <person name="Yao A.I."/>
            <person name="Wu D."/>
            <person name="Madern D."/>
            <person name="Eisen J.A."/>
            <person name="Darling A.E."/>
            <person name="Facciotti M.T."/>
        </authorList>
    </citation>
    <scope>NUCLEOTIDE SEQUENCE [LARGE SCALE GENOMIC DNA]</scope>
    <source>
        <strain evidence="7 8">100A6</strain>
    </source>
</reference>
<organism evidence="7 8">
    <name type="scientific">Halococcus hamelinensis 100A6</name>
    <dbReference type="NCBI Taxonomy" id="1132509"/>
    <lineage>
        <taxon>Archaea</taxon>
        <taxon>Methanobacteriati</taxon>
        <taxon>Methanobacteriota</taxon>
        <taxon>Stenosarchaea group</taxon>
        <taxon>Halobacteria</taxon>
        <taxon>Halobacteriales</taxon>
        <taxon>Halococcaceae</taxon>
        <taxon>Halococcus</taxon>
    </lineage>
</organism>
<keyword evidence="3" id="KW-0520">NAD</keyword>
<dbReference type="InterPro" id="IPR006139">
    <property type="entry name" value="D-isomer_2_OHA_DH_cat_dom"/>
</dbReference>
<dbReference type="Proteomes" id="UP000011566">
    <property type="component" value="Unassembled WGS sequence"/>
</dbReference>
<evidence type="ECO:0000259" key="5">
    <source>
        <dbReference type="Pfam" id="PF00389"/>
    </source>
</evidence>
<evidence type="ECO:0000259" key="6">
    <source>
        <dbReference type="Pfam" id="PF02826"/>
    </source>
</evidence>
<sequence>MTTRSAFVDRDVQPVDRLVADLDGEFELTVGEPADEDALIEALSGMDAVFTTSRLTLSERVLEATSLDVVAKIGTGIDNVDLAAAERLGIPVTHTPGLNALSVAEHTVALLLAVARRIGQTQDLLRAGGWRDDAPFGTQLSGKTVGLVGFGNVGRRVATLLSGFRPTLLAYDPYVRPIDGELVGAELTSLDRVLTESDAVCVTAELTDETRGCIDGAALGSMKSSAFLVNTGRGPLVETDALVEAIREGNLAGAGLDVFEEEPLPADSPLHGLDNVVTTPHVAAMTTEYRRDGIDTLTENTMALLNGETVDPAYMAVDPARSE</sequence>
<dbReference type="EMBL" id="AOMB01000030">
    <property type="protein sequence ID" value="EMA38367.1"/>
    <property type="molecule type" value="Genomic_DNA"/>
</dbReference>
<dbReference type="PROSITE" id="PS00671">
    <property type="entry name" value="D_2_HYDROXYACID_DH_3"/>
    <property type="match status" value="1"/>
</dbReference>
<evidence type="ECO:0000313" key="7">
    <source>
        <dbReference type="EMBL" id="EMA38367.1"/>
    </source>
</evidence>
<dbReference type="InterPro" id="IPR029753">
    <property type="entry name" value="D-isomer_DH_CS"/>
</dbReference>
<keyword evidence="8" id="KW-1185">Reference proteome</keyword>
<name>M0LXP9_9EURY</name>
<dbReference type="eggNOG" id="arCOG01754">
    <property type="taxonomic scope" value="Archaea"/>
</dbReference>
<feature type="domain" description="D-isomer specific 2-hydroxyacid dehydrogenase catalytic" evidence="5">
    <location>
        <begin position="24"/>
        <end position="310"/>
    </location>
</feature>
<comment type="caution">
    <text evidence="7">The sequence shown here is derived from an EMBL/GenBank/DDBJ whole genome shotgun (WGS) entry which is preliminary data.</text>
</comment>
<comment type="similarity">
    <text evidence="1 4">Belongs to the D-isomer specific 2-hydroxyacid dehydrogenase family.</text>
</comment>
<evidence type="ECO:0000313" key="8">
    <source>
        <dbReference type="Proteomes" id="UP000011566"/>
    </source>
</evidence>
<dbReference type="PANTHER" id="PTHR42789">
    <property type="entry name" value="D-ISOMER SPECIFIC 2-HYDROXYACID DEHYDROGENASE FAMILY PROTEIN (AFU_ORTHOLOGUE AFUA_6G10090)"/>
    <property type="match status" value="1"/>
</dbReference>
<dbReference type="FunFam" id="3.40.50.720:FF:000203">
    <property type="entry name" value="D-3-phosphoglycerate dehydrogenase (SerA)"/>
    <property type="match status" value="1"/>
</dbReference>
<dbReference type="InterPro" id="IPR036291">
    <property type="entry name" value="NAD(P)-bd_dom_sf"/>
</dbReference>